<evidence type="ECO:0000313" key="3">
    <source>
        <dbReference type="EMBL" id="KAK1653041.1"/>
    </source>
</evidence>
<feature type="region of interest" description="Disordered" evidence="1">
    <location>
        <begin position="593"/>
        <end position="652"/>
    </location>
</feature>
<feature type="region of interest" description="Disordered" evidence="1">
    <location>
        <begin position="388"/>
        <end position="434"/>
    </location>
</feature>
<evidence type="ECO:0000313" key="4">
    <source>
        <dbReference type="Proteomes" id="UP001231189"/>
    </source>
</evidence>
<accession>A0AAD8WE08</accession>
<dbReference type="EMBL" id="JAUUTY010000004">
    <property type="protein sequence ID" value="KAK1653041.1"/>
    <property type="molecule type" value="Genomic_DNA"/>
</dbReference>
<comment type="caution">
    <text evidence="3">The sequence shown here is derived from an EMBL/GenBank/DDBJ whole genome shotgun (WGS) entry which is preliminary data.</text>
</comment>
<keyword evidence="4" id="KW-1185">Reference proteome</keyword>
<proteinExistence type="predicted"/>
<dbReference type="Proteomes" id="UP001231189">
    <property type="component" value="Unassembled WGS sequence"/>
</dbReference>
<dbReference type="InterPro" id="IPR025836">
    <property type="entry name" value="Zn_knuckle_CX2CX4HX4C"/>
</dbReference>
<protein>
    <recommendedName>
        <fullName evidence="2">Zinc knuckle CX2CX4HX4C domain-containing protein</fullName>
    </recommendedName>
</protein>
<dbReference type="InterPro" id="IPR040256">
    <property type="entry name" value="At4g02000-like"/>
</dbReference>
<feature type="compositionally biased region" description="Polar residues" evidence="1">
    <location>
        <begin position="405"/>
        <end position="418"/>
    </location>
</feature>
<evidence type="ECO:0000259" key="2">
    <source>
        <dbReference type="Pfam" id="PF14392"/>
    </source>
</evidence>
<sequence>MDGSAMGFDCLRVYGISEDSKSNTSVKERDHHRVLHGGDLDWIGTSGYIKPSRDGGRVSNLIKIFNKQSAIYDPGADLMAAPTQSTALVGGGGDYGGTAEDPTHPKPPVDASLALERAEGRLAIMAAMEDLGSNWDGQASGTRNAGPDERIFGRANLEDEFCMEEEDEEEVAPPVPSSWRMLARYYTLKAANYTTIHKHFSEVWRIRGKMTFKPLKDNFFIITFTSEGDYNFVDGGGPWIHLGVACLVAPLKESAQPSETILETVRLWVRFYDVPWKKQTKEYGELLGSKLGKVIKVDVDADGLELSEYLRVRIDWPLNQRLLARFKTTIKGQPKPRIYEMRYERVPHFCFHCGLIGHNEEQCEIRAMGTQSLQYDATLRCSPKRKFQSRAISTPDEPPIKKSLRFNTPEGSVNSSSLGIPKSAGNGARTTPVAIPTEIPPAVDAQDGFEEREQRTEDAVENALVNTVSNMRLQINQGQGSLGQAVHATGKDGLSSLVQGSGSTLAGAVLAPNAMHVLQQTHGLANGSHGTPSRPNSSDMIPPLRGLSHLEISQGTESDVSMTMADSLLGKRTAVEDEAIGQKLDLSLALHYSAPTGGKPKKGRKMAAADEQGVKEDTKADSVAARTRRKIATGHRAPGNLTRPTEGSRQEK</sequence>
<evidence type="ECO:0000256" key="1">
    <source>
        <dbReference type="SAM" id="MobiDB-lite"/>
    </source>
</evidence>
<reference evidence="3" key="1">
    <citation type="submission" date="2023-07" db="EMBL/GenBank/DDBJ databases">
        <title>A chromosome-level genome assembly of Lolium multiflorum.</title>
        <authorList>
            <person name="Chen Y."/>
            <person name="Copetti D."/>
            <person name="Kolliker R."/>
            <person name="Studer B."/>
        </authorList>
    </citation>
    <scope>NUCLEOTIDE SEQUENCE</scope>
    <source>
        <strain evidence="3">02402/16</strain>
        <tissue evidence="3">Leaf</tissue>
    </source>
</reference>
<name>A0AAD8WE08_LOLMU</name>
<dbReference type="PANTHER" id="PTHR31286">
    <property type="entry name" value="GLYCINE-RICH CELL WALL STRUCTURAL PROTEIN 1.8-LIKE"/>
    <property type="match status" value="1"/>
</dbReference>
<dbReference type="AlphaFoldDB" id="A0AAD8WE08"/>
<organism evidence="3 4">
    <name type="scientific">Lolium multiflorum</name>
    <name type="common">Italian ryegrass</name>
    <name type="synonym">Lolium perenne subsp. multiflorum</name>
    <dbReference type="NCBI Taxonomy" id="4521"/>
    <lineage>
        <taxon>Eukaryota</taxon>
        <taxon>Viridiplantae</taxon>
        <taxon>Streptophyta</taxon>
        <taxon>Embryophyta</taxon>
        <taxon>Tracheophyta</taxon>
        <taxon>Spermatophyta</taxon>
        <taxon>Magnoliopsida</taxon>
        <taxon>Liliopsida</taxon>
        <taxon>Poales</taxon>
        <taxon>Poaceae</taxon>
        <taxon>BOP clade</taxon>
        <taxon>Pooideae</taxon>
        <taxon>Poodae</taxon>
        <taxon>Poeae</taxon>
        <taxon>Poeae Chloroplast Group 2 (Poeae type)</taxon>
        <taxon>Loliodinae</taxon>
        <taxon>Loliinae</taxon>
        <taxon>Lolium</taxon>
    </lineage>
</organism>
<gene>
    <name evidence="3" type="ORF">QYE76_070846</name>
</gene>
<dbReference type="Pfam" id="PF14392">
    <property type="entry name" value="zf-CCHC_4"/>
    <property type="match status" value="1"/>
</dbReference>
<dbReference type="PANTHER" id="PTHR31286:SF166">
    <property type="entry name" value="OS01G0177800 PROTEIN"/>
    <property type="match status" value="1"/>
</dbReference>
<feature type="domain" description="Zinc knuckle CX2CX4HX4C" evidence="2">
    <location>
        <begin position="340"/>
        <end position="364"/>
    </location>
</feature>